<dbReference type="AlphaFoldDB" id="A0AAD9QHZ4"/>
<proteinExistence type="predicted"/>
<reference evidence="1" key="1">
    <citation type="journal article" date="2023" name="G3 (Bethesda)">
        <title>Whole genome assembly and annotation of the endangered Caribbean coral Acropora cervicornis.</title>
        <authorList>
            <person name="Selwyn J.D."/>
            <person name="Vollmer S.V."/>
        </authorList>
    </citation>
    <scope>NUCLEOTIDE SEQUENCE</scope>
    <source>
        <strain evidence="1">K2</strain>
    </source>
</reference>
<organism evidence="1 2">
    <name type="scientific">Acropora cervicornis</name>
    <name type="common">Staghorn coral</name>
    <dbReference type="NCBI Taxonomy" id="6130"/>
    <lineage>
        <taxon>Eukaryota</taxon>
        <taxon>Metazoa</taxon>
        <taxon>Cnidaria</taxon>
        <taxon>Anthozoa</taxon>
        <taxon>Hexacorallia</taxon>
        <taxon>Scleractinia</taxon>
        <taxon>Astrocoeniina</taxon>
        <taxon>Acroporidae</taxon>
        <taxon>Acropora</taxon>
    </lineage>
</organism>
<dbReference type="EMBL" id="JARQWQ010000031">
    <property type="protein sequence ID" value="KAK2561674.1"/>
    <property type="molecule type" value="Genomic_DNA"/>
</dbReference>
<evidence type="ECO:0000313" key="1">
    <source>
        <dbReference type="EMBL" id="KAK2561674.1"/>
    </source>
</evidence>
<evidence type="ECO:0000313" key="2">
    <source>
        <dbReference type="Proteomes" id="UP001249851"/>
    </source>
</evidence>
<protein>
    <submittedName>
        <fullName evidence="1">Uncharacterized protein</fullName>
    </submittedName>
</protein>
<gene>
    <name evidence="1" type="ORF">P5673_015027</name>
</gene>
<dbReference type="Proteomes" id="UP001249851">
    <property type="component" value="Unassembled WGS sequence"/>
</dbReference>
<comment type="caution">
    <text evidence="1">The sequence shown here is derived from an EMBL/GenBank/DDBJ whole genome shotgun (WGS) entry which is preliminary data.</text>
</comment>
<name>A0AAD9QHZ4_ACRCE</name>
<reference evidence="1" key="2">
    <citation type="journal article" date="2023" name="Science">
        <title>Genomic signatures of disease resistance in endangered staghorn corals.</title>
        <authorList>
            <person name="Vollmer S.V."/>
            <person name="Selwyn J.D."/>
            <person name="Despard B.A."/>
            <person name="Roesel C.L."/>
        </authorList>
    </citation>
    <scope>NUCLEOTIDE SEQUENCE</scope>
    <source>
        <strain evidence="1">K2</strain>
    </source>
</reference>
<keyword evidence="2" id="KW-1185">Reference proteome</keyword>
<accession>A0AAD9QHZ4</accession>
<sequence length="222" mass="25602">MKVTLCSKVWGNTSKRNLLKLQMVQNFAPRVVLRILGKQSDALNLTSRCLWTQPYRTSAWWDNFVNEVEVAEEWRENFQMSRRNLLKLSELLRPHIEDVTKRVACTLYYLSNEGHLRKTANGFGLSCQVVSKIIRDVCRAMTTKPLQQLTMIESSSLHLKLITSGLTVMKLEANELEPCSPDAMKIRRGAMTRFTRKKNKIFKAVAENKGTEILRTKLKELT</sequence>